<reference evidence="1 2" key="1">
    <citation type="submission" date="2023-07" db="EMBL/GenBank/DDBJ databases">
        <title>Genomic Encyclopedia of Type Strains, Phase IV (KMG-IV): sequencing the most valuable type-strain genomes for metagenomic binning, comparative biology and taxonomic classification.</title>
        <authorList>
            <person name="Goeker M."/>
        </authorList>
    </citation>
    <scope>NUCLEOTIDE SEQUENCE [LARGE SCALE GENOMIC DNA]</scope>
    <source>
        <strain evidence="1 2">B1-1</strain>
    </source>
</reference>
<dbReference type="Proteomes" id="UP001223743">
    <property type="component" value="Unassembled WGS sequence"/>
</dbReference>
<dbReference type="EMBL" id="JAUSWJ010000001">
    <property type="protein sequence ID" value="MDQ0516918.1"/>
    <property type="molecule type" value="Genomic_DNA"/>
</dbReference>
<proteinExistence type="predicted"/>
<name>A0ABU0M7M3_9HYPH</name>
<gene>
    <name evidence="1" type="ORF">QO015_002531</name>
</gene>
<organism evidence="1 2">
    <name type="scientific">Kaistia geumhonensis</name>
    <dbReference type="NCBI Taxonomy" id="410839"/>
    <lineage>
        <taxon>Bacteria</taxon>
        <taxon>Pseudomonadati</taxon>
        <taxon>Pseudomonadota</taxon>
        <taxon>Alphaproteobacteria</taxon>
        <taxon>Hyphomicrobiales</taxon>
        <taxon>Kaistiaceae</taxon>
        <taxon>Kaistia</taxon>
    </lineage>
</organism>
<comment type="caution">
    <text evidence="1">The sequence shown here is derived from an EMBL/GenBank/DDBJ whole genome shotgun (WGS) entry which is preliminary data.</text>
</comment>
<evidence type="ECO:0000313" key="2">
    <source>
        <dbReference type="Proteomes" id="UP001223743"/>
    </source>
</evidence>
<sequence>MKSIALRLAAFVVLTAASSSLLALPYLVGN</sequence>
<evidence type="ECO:0000313" key="1">
    <source>
        <dbReference type="EMBL" id="MDQ0516918.1"/>
    </source>
</evidence>
<keyword evidence="2" id="KW-1185">Reference proteome</keyword>
<accession>A0ABU0M7M3</accession>
<protein>
    <submittedName>
        <fullName evidence="1">Uncharacterized protein</fullName>
    </submittedName>
</protein>